<evidence type="ECO:0008006" key="6">
    <source>
        <dbReference type="Google" id="ProtNLM"/>
    </source>
</evidence>
<proteinExistence type="predicted"/>
<evidence type="ECO:0000256" key="4">
    <source>
        <dbReference type="SAM" id="Phobius"/>
    </source>
</evidence>
<evidence type="ECO:0000256" key="2">
    <source>
        <dbReference type="ARBA" id="ARBA00022475"/>
    </source>
</evidence>
<reference evidence="5" key="1">
    <citation type="journal article" date="2015" name="Nature">
        <title>Complex archaea that bridge the gap between prokaryotes and eukaryotes.</title>
        <authorList>
            <person name="Spang A."/>
            <person name="Saw J.H."/>
            <person name="Jorgensen S.L."/>
            <person name="Zaremba-Niedzwiedzka K."/>
            <person name="Martijn J."/>
            <person name="Lind A.E."/>
            <person name="van Eijk R."/>
            <person name="Schleper C."/>
            <person name="Guy L."/>
            <person name="Ettema T.J."/>
        </authorList>
    </citation>
    <scope>NUCLEOTIDE SEQUENCE</scope>
</reference>
<feature type="non-terminal residue" evidence="5">
    <location>
        <position position="345"/>
    </location>
</feature>
<evidence type="ECO:0000256" key="3">
    <source>
        <dbReference type="ARBA" id="ARBA00023136"/>
    </source>
</evidence>
<keyword evidence="4" id="KW-0812">Transmembrane</keyword>
<keyword evidence="4" id="KW-1133">Transmembrane helix</keyword>
<dbReference type="GO" id="GO:0005886">
    <property type="term" value="C:plasma membrane"/>
    <property type="evidence" value="ECO:0007669"/>
    <property type="project" value="UniProtKB-SubCell"/>
</dbReference>
<feature type="transmembrane region" description="Helical" evidence="4">
    <location>
        <begin position="238"/>
        <end position="263"/>
    </location>
</feature>
<feature type="transmembrane region" description="Helical" evidence="4">
    <location>
        <begin position="206"/>
        <end position="226"/>
    </location>
</feature>
<name>A0A0F9WNG9_9ZZZZ</name>
<protein>
    <recommendedName>
        <fullName evidence="6">4Fe-4S ferredoxin-type domain-containing protein</fullName>
    </recommendedName>
</protein>
<comment type="subcellular location">
    <subcellularLocation>
        <location evidence="1">Cell membrane</location>
    </subcellularLocation>
</comment>
<feature type="transmembrane region" description="Helical" evidence="4">
    <location>
        <begin position="323"/>
        <end position="342"/>
    </location>
</feature>
<accession>A0A0F9WNG9</accession>
<feature type="transmembrane region" description="Helical" evidence="4">
    <location>
        <begin position="284"/>
        <end position="303"/>
    </location>
</feature>
<dbReference type="InterPro" id="IPR052378">
    <property type="entry name" value="NosR_regulator"/>
</dbReference>
<dbReference type="AlphaFoldDB" id="A0A0F9WNG9"/>
<feature type="transmembrane region" description="Helical" evidence="4">
    <location>
        <begin position="80"/>
        <end position="97"/>
    </location>
</feature>
<keyword evidence="3 4" id="KW-0472">Membrane</keyword>
<sequence>MRRPKPLLVPVMSRAWCLMCPLPSLGEWLQRLRIFGVTDKLQGFNLKWPKRLSNMWVMNILFLVTTFFSGFFTVKPLATFLLLGGIIVIGVVLSLLFEKRSFCLYVCPVSGFQGLYSNAAMMEIRAKDPAICAKHKKKTCVTGNAKGYGCPWLIEPHSFQRNTYCGMCMECFKTCPFDNMAVNLRPPGTDLLVNLGRGLDEAWKGFIMIGIAAMFYIAMMGRWGWIKDWVRGHTLTGWLSFIAIHSAFCMLLLPGVFFVFAWLSKAFSGDKDVPIKTVFVNLSYTLVPMGLAAWIAFSFGFLLPNGSYILHIISDPFAWGWDLFGTAGAQWTPVLTAWLVPLQYG</sequence>
<gene>
    <name evidence="5" type="ORF">LCGC14_0332900</name>
</gene>
<dbReference type="PANTHER" id="PTHR30224">
    <property type="entry name" value="ELECTRON TRANSPORT PROTEIN"/>
    <property type="match status" value="1"/>
</dbReference>
<dbReference type="EMBL" id="LAZR01000235">
    <property type="protein sequence ID" value="KKN80208.1"/>
    <property type="molecule type" value="Genomic_DNA"/>
</dbReference>
<dbReference type="PANTHER" id="PTHR30224:SF4">
    <property type="entry name" value="ELECTRON TRANSPORT PROTEIN YCCM-RELATED"/>
    <property type="match status" value="1"/>
</dbReference>
<evidence type="ECO:0000313" key="5">
    <source>
        <dbReference type="EMBL" id="KKN80208.1"/>
    </source>
</evidence>
<comment type="caution">
    <text evidence="5">The sequence shown here is derived from an EMBL/GenBank/DDBJ whole genome shotgun (WGS) entry which is preliminary data.</text>
</comment>
<feature type="transmembrane region" description="Helical" evidence="4">
    <location>
        <begin position="56"/>
        <end position="74"/>
    </location>
</feature>
<evidence type="ECO:0000256" key="1">
    <source>
        <dbReference type="ARBA" id="ARBA00004236"/>
    </source>
</evidence>
<organism evidence="5">
    <name type="scientific">marine sediment metagenome</name>
    <dbReference type="NCBI Taxonomy" id="412755"/>
    <lineage>
        <taxon>unclassified sequences</taxon>
        <taxon>metagenomes</taxon>
        <taxon>ecological metagenomes</taxon>
    </lineage>
</organism>
<keyword evidence="2" id="KW-1003">Cell membrane</keyword>